<accession>A0A409W8X0</accession>
<dbReference type="InParanoid" id="A0A409W8X0"/>
<organism evidence="1 2">
    <name type="scientific">Gymnopilus dilepis</name>
    <dbReference type="NCBI Taxonomy" id="231916"/>
    <lineage>
        <taxon>Eukaryota</taxon>
        <taxon>Fungi</taxon>
        <taxon>Dikarya</taxon>
        <taxon>Basidiomycota</taxon>
        <taxon>Agaricomycotina</taxon>
        <taxon>Agaricomycetes</taxon>
        <taxon>Agaricomycetidae</taxon>
        <taxon>Agaricales</taxon>
        <taxon>Agaricineae</taxon>
        <taxon>Hymenogastraceae</taxon>
        <taxon>Gymnopilus</taxon>
    </lineage>
</organism>
<dbReference type="Proteomes" id="UP000284706">
    <property type="component" value="Unassembled WGS sequence"/>
</dbReference>
<reference evidence="1 2" key="1">
    <citation type="journal article" date="2018" name="Evol. Lett.">
        <title>Horizontal gene cluster transfer increased hallucinogenic mushroom diversity.</title>
        <authorList>
            <person name="Reynolds H.T."/>
            <person name="Vijayakumar V."/>
            <person name="Gluck-Thaler E."/>
            <person name="Korotkin H.B."/>
            <person name="Matheny P.B."/>
            <person name="Slot J.C."/>
        </authorList>
    </citation>
    <scope>NUCLEOTIDE SEQUENCE [LARGE SCALE GENOMIC DNA]</scope>
    <source>
        <strain evidence="1 2">SRW20</strain>
    </source>
</reference>
<name>A0A409W8X0_9AGAR</name>
<evidence type="ECO:0000313" key="2">
    <source>
        <dbReference type="Proteomes" id="UP000284706"/>
    </source>
</evidence>
<protein>
    <submittedName>
        <fullName evidence="1">Uncharacterized protein</fullName>
    </submittedName>
</protein>
<gene>
    <name evidence="1" type="ORF">CVT26_011668</name>
</gene>
<proteinExistence type="predicted"/>
<dbReference type="EMBL" id="NHYE01005300">
    <property type="protein sequence ID" value="PPQ74957.1"/>
    <property type="molecule type" value="Genomic_DNA"/>
</dbReference>
<dbReference type="AlphaFoldDB" id="A0A409W8X0"/>
<sequence length="122" mass="13226">MSAPSTKATWTTGVSLTLGTLRNVSDLSCAASEIPRLLNSSLHRHINRFYLHFDSAPNRVHLGRPAYLSPPEARTASSHLLSTSSTLFSGLYNALPRHSPSTSMRTSASIQFAKLKDDDLGS</sequence>
<keyword evidence="2" id="KW-1185">Reference proteome</keyword>
<evidence type="ECO:0000313" key="1">
    <source>
        <dbReference type="EMBL" id="PPQ74957.1"/>
    </source>
</evidence>
<comment type="caution">
    <text evidence="1">The sequence shown here is derived from an EMBL/GenBank/DDBJ whole genome shotgun (WGS) entry which is preliminary data.</text>
</comment>